<dbReference type="Proteomes" id="UP000533017">
    <property type="component" value="Unassembled WGS sequence"/>
</dbReference>
<evidence type="ECO:0000313" key="2">
    <source>
        <dbReference type="EMBL" id="NYH83671.1"/>
    </source>
</evidence>
<dbReference type="InterPro" id="IPR029039">
    <property type="entry name" value="Flavoprotein-like_sf"/>
</dbReference>
<reference evidence="2 5" key="2">
    <citation type="submission" date="2020-07" db="EMBL/GenBank/DDBJ databases">
        <title>Sequencing the genomes of 1000 actinobacteria strains.</title>
        <authorList>
            <person name="Klenk H.-P."/>
        </authorList>
    </citation>
    <scope>NUCLEOTIDE SEQUENCE [LARGE SCALE GENOMIC DNA]</scope>
    <source>
        <strain evidence="2 5">DSM 45117</strain>
    </source>
</reference>
<evidence type="ECO:0000259" key="1">
    <source>
        <dbReference type="Pfam" id="PF03358"/>
    </source>
</evidence>
<evidence type="ECO:0000313" key="3">
    <source>
        <dbReference type="EMBL" id="SFG13559.1"/>
    </source>
</evidence>
<dbReference type="InterPro" id="IPR005025">
    <property type="entry name" value="FMN_Rdtase-like_dom"/>
</dbReference>
<dbReference type="OrthoDB" id="9812295at2"/>
<dbReference type="PANTHER" id="PTHR30543:SF21">
    <property type="entry name" value="NAD(P)H-DEPENDENT FMN REDUCTASE LOT6"/>
    <property type="match status" value="1"/>
</dbReference>
<gene>
    <name evidence="2" type="ORF">FHR37_002522</name>
    <name evidence="3" type="ORF">SAMN05421678_10477</name>
</gene>
<reference evidence="3 4" key="1">
    <citation type="submission" date="2016-10" db="EMBL/GenBank/DDBJ databases">
        <authorList>
            <person name="de Groot N.N."/>
        </authorList>
    </citation>
    <scope>NUCLEOTIDE SEQUENCE [LARGE SCALE GENOMIC DNA]</scope>
    <source>
        <strain evidence="3 4">CPCC 202808</strain>
    </source>
</reference>
<dbReference type="SUPFAM" id="SSF52218">
    <property type="entry name" value="Flavoproteins"/>
    <property type="match status" value="1"/>
</dbReference>
<organism evidence="3 4">
    <name type="scientific">Actinopolymorpha cephalotaxi</name>
    <dbReference type="NCBI Taxonomy" id="504797"/>
    <lineage>
        <taxon>Bacteria</taxon>
        <taxon>Bacillati</taxon>
        <taxon>Actinomycetota</taxon>
        <taxon>Actinomycetes</taxon>
        <taxon>Propionibacteriales</taxon>
        <taxon>Actinopolymorphaceae</taxon>
        <taxon>Actinopolymorpha</taxon>
    </lineage>
</organism>
<sequence length="193" mass="21321">MTRVGIIIGSTRPGRNGEAVGRWVHERASAHGGAEYELVDLADFDLAHLDESVPAAAGQYAHQRTRRWADTVRGFDAFVFVTPEYNHSMPGVLKTALDFVYAEWNHKAAGFVGYGVDGGVRAVEQLRQVMAHLKIADVGPQVTLSLWNDFVNLSEFQPDARHEASLATMLDELLSWARALRTVREEPVPEPVG</sequence>
<dbReference type="AlphaFoldDB" id="A0A1I2PEK5"/>
<name>A0A1I2PEK5_9ACTN</name>
<accession>A0A1I2PEK5</accession>
<dbReference type="GO" id="GO:0005829">
    <property type="term" value="C:cytosol"/>
    <property type="evidence" value="ECO:0007669"/>
    <property type="project" value="TreeGrafter"/>
</dbReference>
<protein>
    <submittedName>
        <fullName evidence="3">NAD(P)H-dependent FMN reductase</fullName>
    </submittedName>
</protein>
<dbReference type="STRING" id="504797.SAMN05421678_10477"/>
<proteinExistence type="predicted"/>
<dbReference type="GO" id="GO:0016491">
    <property type="term" value="F:oxidoreductase activity"/>
    <property type="evidence" value="ECO:0007669"/>
    <property type="project" value="InterPro"/>
</dbReference>
<dbReference type="EMBL" id="JACBZA010000001">
    <property type="protein sequence ID" value="NYH83671.1"/>
    <property type="molecule type" value="Genomic_DNA"/>
</dbReference>
<dbReference type="InterPro" id="IPR050712">
    <property type="entry name" value="NAD(P)H-dep_reductase"/>
</dbReference>
<dbReference type="Gene3D" id="3.40.50.360">
    <property type="match status" value="1"/>
</dbReference>
<dbReference type="RefSeq" id="WP_092882566.1">
    <property type="nucleotide sequence ID" value="NZ_FOOI01000004.1"/>
</dbReference>
<dbReference type="Proteomes" id="UP000199052">
    <property type="component" value="Unassembled WGS sequence"/>
</dbReference>
<evidence type="ECO:0000313" key="5">
    <source>
        <dbReference type="Proteomes" id="UP000533017"/>
    </source>
</evidence>
<dbReference type="Pfam" id="PF03358">
    <property type="entry name" value="FMN_red"/>
    <property type="match status" value="1"/>
</dbReference>
<dbReference type="EMBL" id="FOOI01000004">
    <property type="protein sequence ID" value="SFG13559.1"/>
    <property type="molecule type" value="Genomic_DNA"/>
</dbReference>
<keyword evidence="5" id="KW-1185">Reference proteome</keyword>
<feature type="domain" description="NADPH-dependent FMN reductase-like" evidence="1">
    <location>
        <begin position="3"/>
        <end position="147"/>
    </location>
</feature>
<evidence type="ECO:0000313" key="4">
    <source>
        <dbReference type="Proteomes" id="UP000199052"/>
    </source>
</evidence>
<dbReference type="PANTHER" id="PTHR30543">
    <property type="entry name" value="CHROMATE REDUCTASE"/>
    <property type="match status" value="1"/>
</dbReference>
<dbReference type="GO" id="GO:0010181">
    <property type="term" value="F:FMN binding"/>
    <property type="evidence" value="ECO:0007669"/>
    <property type="project" value="TreeGrafter"/>
</dbReference>